<comment type="caution">
    <text evidence="4">The sequence shown here is derived from an EMBL/GenBank/DDBJ whole genome shotgun (WGS) entry which is preliminary data.</text>
</comment>
<protein>
    <recommendedName>
        <fullName evidence="6">Ribosomal protein L13</fullName>
    </recommendedName>
</protein>
<reference evidence="4 5" key="1">
    <citation type="journal article" date="2024" name="G3 (Bethesda)">
        <title>Genome assembly of Hibiscus sabdariffa L. provides insights into metabolisms of medicinal natural products.</title>
        <authorList>
            <person name="Kim T."/>
        </authorList>
    </citation>
    <scope>NUCLEOTIDE SEQUENCE [LARGE SCALE GENOMIC DNA]</scope>
    <source>
        <strain evidence="4">TK-2024</strain>
        <tissue evidence="4">Old leaves</tissue>
    </source>
</reference>
<dbReference type="InterPro" id="IPR005822">
    <property type="entry name" value="Ribosomal_uL13"/>
</dbReference>
<evidence type="ECO:0008006" key="6">
    <source>
        <dbReference type="Google" id="ProtNLM"/>
    </source>
</evidence>
<dbReference type="Proteomes" id="UP001396334">
    <property type="component" value="Unassembled WGS sequence"/>
</dbReference>
<evidence type="ECO:0000256" key="3">
    <source>
        <dbReference type="ARBA" id="ARBA00023274"/>
    </source>
</evidence>
<organism evidence="4 5">
    <name type="scientific">Hibiscus sabdariffa</name>
    <name type="common">roselle</name>
    <dbReference type="NCBI Taxonomy" id="183260"/>
    <lineage>
        <taxon>Eukaryota</taxon>
        <taxon>Viridiplantae</taxon>
        <taxon>Streptophyta</taxon>
        <taxon>Embryophyta</taxon>
        <taxon>Tracheophyta</taxon>
        <taxon>Spermatophyta</taxon>
        <taxon>Magnoliopsida</taxon>
        <taxon>eudicotyledons</taxon>
        <taxon>Gunneridae</taxon>
        <taxon>Pentapetalae</taxon>
        <taxon>rosids</taxon>
        <taxon>malvids</taxon>
        <taxon>Malvales</taxon>
        <taxon>Malvaceae</taxon>
        <taxon>Malvoideae</taxon>
        <taxon>Hibiscus</taxon>
    </lineage>
</organism>
<proteinExistence type="inferred from homology"/>
<keyword evidence="5" id="KW-1185">Reference proteome</keyword>
<dbReference type="PANTHER" id="PTHR11545">
    <property type="entry name" value="RIBOSOMAL PROTEIN L13"/>
    <property type="match status" value="1"/>
</dbReference>
<dbReference type="EMBL" id="JBBPBN010000018">
    <property type="protein sequence ID" value="KAK9018662.1"/>
    <property type="molecule type" value="Genomic_DNA"/>
</dbReference>
<dbReference type="PANTHER" id="PTHR11545:SF18">
    <property type="entry name" value="60S RIBOSOMAL PROTEIN L13A-4"/>
    <property type="match status" value="1"/>
</dbReference>
<keyword evidence="3" id="KW-0687">Ribonucleoprotein</keyword>
<name>A0ABR2S0J1_9ROSI</name>
<dbReference type="Gene3D" id="3.90.1180.10">
    <property type="entry name" value="Ribosomal protein L13"/>
    <property type="match status" value="1"/>
</dbReference>
<keyword evidence="2" id="KW-0689">Ribosomal protein</keyword>
<dbReference type="InterPro" id="IPR036899">
    <property type="entry name" value="Ribosomal_uL13_sf"/>
</dbReference>
<sequence length="111" mass="12981">MRFLCKRMDTKPSHGPIHSRVLANICWRTVYDMIPHTIKRGATALAGLKVYEEIHAPYDKINWMVIPNALKVLRFQKGHKYGLLDHLSSEVGWNHYNSIREHTMTRKQIIS</sequence>
<comment type="similarity">
    <text evidence="1">Belongs to the universal ribosomal protein uL13 family.</text>
</comment>
<gene>
    <name evidence="4" type="ORF">V6N11_033709</name>
</gene>
<evidence type="ECO:0000256" key="2">
    <source>
        <dbReference type="ARBA" id="ARBA00022980"/>
    </source>
</evidence>
<evidence type="ECO:0000256" key="1">
    <source>
        <dbReference type="ARBA" id="ARBA00006227"/>
    </source>
</evidence>
<evidence type="ECO:0000313" key="5">
    <source>
        <dbReference type="Proteomes" id="UP001396334"/>
    </source>
</evidence>
<evidence type="ECO:0000313" key="4">
    <source>
        <dbReference type="EMBL" id="KAK9018662.1"/>
    </source>
</evidence>
<accession>A0ABR2S0J1</accession>
<dbReference type="SUPFAM" id="SSF52161">
    <property type="entry name" value="Ribosomal protein L13"/>
    <property type="match status" value="1"/>
</dbReference>